<dbReference type="InterPro" id="IPR007353">
    <property type="entry name" value="DUF421"/>
</dbReference>
<evidence type="ECO:0000259" key="8">
    <source>
        <dbReference type="Pfam" id="PF04239"/>
    </source>
</evidence>
<reference evidence="10" key="1">
    <citation type="journal article" date="2019" name="Int. J. Syst. Evol. Microbiol.">
        <title>The Global Catalogue of Microorganisms (GCM) 10K type strain sequencing project: providing services to taxonomists for standard genome sequencing and annotation.</title>
        <authorList>
            <consortium name="The Broad Institute Genomics Platform"/>
            <consortium name="The Broad Institute Genome Sequencing Center for Infectious Disease"/>
            <person name="Wu L."/>
            <person name="Ma J."/>
        </authorList>
    </citation>
    <scope>NUCLEOTIDE SEQUENCE [LARGE SCALE GENOMIC DNA]</scope>
    <source>
        <strain evidence="10">CCUG 49560</strain>
    </source>
</reference>
<sequence length="182" mass="19828">MVEKLIRTILVYALIVVIFRLVGKRDLAGMTTFDFVVIFLLSNVVQNAVIGSDNSLLGGVVGAVALVGTNELLNHLAVRYERVSRILHGTSTVVIRDGRPMTENLRRLGIHPQQLEHAIRMQNGDDMAEIAIGELAETGQLVLTLKPEEQSADKDDIAALNRRLDAIDALLVSLAAPGGRRD</sequence>
<organism evidence="9 10">
    <name type="scientific">Sphaerisporangium corydalis</name>
    <dbReference type="NCBI Taxonomy" id="1441875"/>
    <lineage>
        <taxon>Bacteria</taxon>
        <taxon>Bacillati</taxon>
        <taxon>Actinomycetota</taxon>
        <taxon>Actinomycetes</taxon>
        <taxon>Streptosporangiales</taxon>
        <taxon>Streptosporangiaceae</taxon>
        <taxon>Sphaerisporangium</taxon>
    </lineage>
</organism>
<dbReference type="Proteomes" id="UP001595891">
    <property type="component" value="Unassembled WGS sequence"/>
</dbReference>
<keyword evidence="4 7" id="KW-0812">Transmembrane</keyword>
<comment type="similarity">
    <text evidence="2">Belongs to the UPF0702 family.</text>
</comment>
<keyword evidence="5 7" id="KW-1133">Transmembrane helix</keyword>
<evidence type="ECO:0000313" key="10">
    <source>
        <dbReference type="Proteomes" id="UP001595891"/>
    </source>
</evidence>
<dbReference type="PANTHER" id="PTHR34582:SF6">
    <property type="entry name" value="UPF0702 TRANSMEMBRANE PROTEIN YCAP"/>
    <property type="match status" value="1"/>
</dbReference>
<keyword evidence="10" id="KW-1185">Reference proteome</keyword>
<keyword evidence="6 7" id="KW-0472">Membrane</keyword>
<dbReference type="InterPro" id="IPR023090">
    <property type="entry name" value="UPF0702_alpha/beta_dom_sf"/>
</dbReference>
<evidence type="ECO:0000256" key="6">
    <source>
        <dbReference type="ARBA" id="ARBA00023136"/>
    </source>
</evidence>
<feature type="transmembrane region" description="Helical" evidence="7">
    <location>
        <begin position="56"/>
        <end position="78"/>
    </location>
</feature>
<evidence type="ECO:0000256" key="5">
    <source>
        <dbReference type="ARBA" id="ARBA00022989"/>
    </source>
</evidence>
<evidence type="ECO:0000256" key="1">
    <source>
        <dbReference type="ARBA" id="ARBA00004651"/>
    </source>
</evidence>
<dbReference type="RefSeq" id="WP_262845564.1">
    <property type="nucleotide sequence ID" value="NZ_JANZYP010000040.1"/>
</dbReference>
<dbReference type="Gene3D" id="3.30.240.20">
    <property type="entry name" value="bsu07140 like domains"/>
    <property type="match status" value="1"/>
</dbReference>
<protein>
    <submittedName>
        <fullName evidence="9">DUF421 domain-containing protein</fullName>
    </submittedName>
</protein>
<evidence type="ECO:0000313" key="9">
    <source>
        <dbReference type="EMBL" id="MFC4591794.1"/>
    </source>
</evidence>
<evidence type="ECO:0000256" key="7">
    <source>
        <dbReference type="SAM" id="Phobius"/>
    </source>
</evidence>
<comment type="subcellular location">
    <subcellularLocation>
        <location evidence="1">Cell membrane</location>
        <topology evidence="1">Multi-pass membrane protein</topology>
    </subcellularLocation>
</comment>
<evidence type="ECO:0000256" key="4">
    <source>
        <dbReference type="ARBA" id="ARBA00022692"/>
    </source>
</evidence>
<evidence type="ECO:0000256" key="2">
    <source>
        <dbReference type="ARBA" id="ARBA00006448"/>
    </source>
</evidence>
<keyword evidence="3" id="KW-1003">Cell membrane</keyword>
<name>A0ABV9EUJ2_9ACTN</name>
<dbReference type="PANTHER" id="PTHR34582">
    <property type="entry name" value="UPF0702 TRANSMEMBRANE PROTEIN YCAP"/>
    <property type="match status" value="1"/>
</dbReference>
<feature type="transmembrane region" description="Helical" evidence="7">
    <location>
        <begin position="30"/>
        <end position="50"/>
    </location>
</feature>
<evidence type="ECO:0000256" key="3">
    <source>
        <dbReference type="ARBA" id="ARBA00022475"/>
    </source>
</evidence>
<dbReference type="Pfam" id="PF04239">
    <property type="entry name" value="DUF421"/>
    <property type="match status" value="1"/>
</dbReference>
<feature type="domain" description="YetF C-terminal" evidence="8">
    <location>
        <begin position="80"/>
        <end position="149"/>
    </location>
</feature>
<feature type="transmembrane region" description="Helical" evidence="7">
    <location>
        <begin position="6"/>
        <end position="23"/>
    </location>
</feature>
<proteinExistence type="inferred from homology"/>
<comment type="caution">
    <text evidence="9">The sequence shown here is derived from an EMBL/GenBank/DDBJ whole genome shotgun (WGS) entry which is preliminary data.</text>
</comment>
<accession>A0ABV9EUJ2</accession>
<gene>
    <name evidence="9" type="ORF">ACFO8L_37275</name>
</gene>
<dbReference type="EMBL" id="JBHSFN010000037">
    <property type="protein sequence ID" value="MFC4591794.1"/>
    <property type="molecule type" value="Genomic_DNA"/>
</dbReference>